<protein>
    <submittedName>
        <fullName evidence="1">Uncharacterized protein</fullName>
    </submittedName>
</protein>
<reference evidence="1 2" key="1">
    <citation type="submission" date="2014-10" db="EMBL/GenBank/DDBJ databases">
        <title>Draft genome of anammox bacterium scalindua brodae, obtained using differential coverage binning of sequence data from two enrichment reactors.</title>
        <authorList>
            <person name="Speth D.R."/>
            <person name="Russ L."/>
            <person name="Kartal B."/>
            <person name="Op den Camp H.J."/>
            <person name="Dutilh B.E."/>
            <person name="Jetten M.S."/>
        </authorList>
    </citation>
    <scope>NUCLEOTIDE SEQUENCE [LARGE SCALE GENOMIC DNA]</scope>
    <source>
        <strain evidence="1">RU1</strain>
    </source>
</reference>
<proteinExistence type="predicted"/>
<evidence type="ECO:0000313" key="2">
    <source>
        <dbReference type="Proteomes" id="UP000030652"/>
    </source>
</evidence>
<evidence type="ECO:0000313" key="1">
    <source>
        <dbReference type="EMBL" id="KHE91330.1"/>
    </source>
</evidence>
<organism evidence="1 2">
    <name type="scientific">Candidatus Scalindua brodae</name>
    <dbReference type="NCBI Taxonomy" id="237368"/>
    <lineage>
        <taxon>Bacteria</taxon>
        <taxon>Pseudomonadati</taxon>
        <taxon>Planctomycetota</taxon>
        <taxon>Candidatus Brocadiia</taxon>
        <taxon>Candidatus Brocadiales</taxon>
        <taxon>Candidatus Scalinduaceae</taxon>
        <taxon>Candidatus Scalindua</taxon>
    </lineage>
</organism>
<name>A0A0B0EKX9_9BACT</name>
<comment type="caution">
    <text evidence="1">The sequence shown here is derived from an EMBL/GenBank/DDBJ whole genome shotgun (WGS) entry which is preliminary data.</text>
</comment>
<gene>
    <name evidence="1" type="ORF">SCABRO_03010</name>
</gene>
<dbReference type="EMBL" id="JRYO01000213">
    <property type="protein sequence ID" value="KHE91330.1"/>
    <property type="molecule type" value="Genomic_DNA"/>
</dbReference>
<accession>A0A0B0EKX9</accession>
<dbReference type="Proteomes" id="UP000030652">
    <property type="component" value="Unassembled WGS sequence"/>
</dbReference>
<sequence length="218" mass="24569">MVSFLTLKKALIICFIFVSAVFLFHKGVSLAGEKNPSPGKEFSGVDFKNGLLKISVDKQSFKKVMSEIAKKAEIKIFIYFAAEEELTIDFDYLPLEKGLVKLLRGRNYAFCRSREDQQPDRLTSVTVFSREEGVSVAMKDGQQQRLEEILQRNFINELDMRQKIDEAMEKVKEAGISKEIEMVKGEIGQDFLLDEKNVATIVEKINMALDGITAGGSL</sequence>
<dbReference type="AlphaFoldDB" id="A0A0B0EKX9"/>